<dbReference type="CDD" id="cd00024">
    <property type="entry name" value="CD_CSD"/>
    <property type="match status" value="1"/>
</dbReference>
<feature type="region of interest" description="Disordered" evidence="7">
    <location>
        <begin position="554"/>
        <end position="576"/>
    </location>
</feature>
<name>A0AAW2QT82_9LAMI</name>
<dbReference type="GO" id="GO:0003676">
    <property type="term" value="F:nucleic acid binding"/>
    <property type="evidence" value="ECO:0007669"/>
    <property type="project" value="InterPro"/>
</dbReference>
<keyword evidence="3" id="KW-0540">Nuclease</keyword>
<evidence type="ECO:0000259" key="8">
    <source>
        <dbReference type="PROSITE" id="PS50013"/>
    </source>
</evidence>
<dbReference type="SMART" id="SM00298">
    <property type="entry name" value="CHROMO"/>
    <property type="match status" value="1"/>
</dbReference>
<feature type="domain" description="Integrase catalytic" evidence="9">
    <location>
        <begin position="154"/>
        <end position="333"/>
    </location>
</feature>
<comment type="caution">
    <text evidence="10">The sequence shown here is derived from an EMBL/GenBank/DDBJ whole genome shotgun (WGS) entry which is preliminary data.</text>
</comment>
<dbReference type="CDD" id="cd09274">
    <property type="entry name" value="RNase_HI_RT_Ty3"/>
    <property type="match status" value="1"/>
</dbReference>
<protein>
    <submittedName>
        <fullName evidence="10">Transposon Ty3-G Gag-Pol polyprotein</fullName>
    </submittedName>
</protein>
<keyword evidence="1" id="KW-0808">Transferase</keyword>
<dbReference type="InterPro" id="IPR001584">
    <property type="entry name" value="Integrase_cat-core"/>
</dbReference>
<dbReference type="GO" id="GO:0016787">
    <property type="term" value="F:hydrolase activity"/>
    <property type="evidence" value="ECO:0007669"/>
    <property type="project" value="UniProtKB-KW"/>
</dbReference>
<evidence type="ECO:0000256" key="4">
    <source>
        <dbReference type="ARBA" id="ARBA00022759"/>
    </source>
</evidence>
<dbReference type="InterPro" id="IPR041373">
    <property type="entry name" value="RT_RNaseH"/>
</dbReference>
<keyword evidence="5" id="KW-0378">Hydrolase</keyword>
<dbReference type="InterPro" id="IPR012337">
    <property type="entry name" value="RNaseH-like_sf"/>
</dbReference>
<dbReference type="SUPFAM" id="SSF53098">
    <property type="entry name" value="Ribonuclease H-like"/>
    <property type="match status" value="1"/>
</dbReference>
<reference evidence="10" key="1">
    <citation type="submission" date="2020-06" db="EMBL/GenBank/DDBJ databases">
        <authorList>
            <person name="Li T."/>
            <person name="Hu X."/>
            <person name="Zhang T."/>
            <person name="Song X."/>
            <person name="Zhang H."/>
            <person name="Dai N."/>
            <person name="Sheng W."/>
            <person name="Hou X."/>
            <person name="Wei L."/>
        </authorList>
    </citation>
    <scope>NUCLEOTIDE SEQUENCE</scope>
    <source>
        <strain evidence="10">G01</strain>
        <tissue evidence="10">Leaf</tissue>
    </source>
</reference>
<dbReference type="InterPro" id="IPR050951">
    <property type="entry name" value="Retrovirus_Pol_polyprotein"/>
</dbReference>
<organism evidence="10">
    <name type="scientific">Sesamum angustifolium</name>
    <dbReference type="NCBI Taxonomy" id="2727405"/>
    <lineage>
        <taxon>Eukaryota</taxon>
        <taxon>Viridiplantae</taxon>
        <taxon>Streptophyta</taxon>
        <taxon>Embryophyta</taxon>
        <taxon>Tracheophyta</taxon>
        <taxon>Spermatophyta</taxon>
        <taxon>Magnoliopsida</taxon>
        <taxon>eudicotyledons</taxon>
        <taxon>Gunneridae</taxon>
        <taxon>Pentapetalae</taxon>
        <taxon>asterids</taxon>
        <taxon>lamiids</taxon>
        <taxon>Lamiales</taxon>
        <taxon>Pedaliaceae</taxon>
        <taxon>Sesamum</taxon>
    </lineage>
</organism>
<evidence type="ECO:0000313" key="10">
    <source>
        <dbReference type="EMBL" id="KAL0370774.1"/>
    </source>
</evidence>
<evidence type="ECO:0000256" key="7">
    <source>
        <dbReference type="SAM" id="MobiDB-lite"/>
    </source>
</evidence>
<dbReference type="InterPro" id="IPR000953">
    <property type="entry name" value="Chromo/chromo_shadow_dom"/>
</dbReference>
<dbReference type="GO" id="GO:0003964">
    <property type="term" value="F:RNA-directed DNA polymerase activity"/>
    <property type="evidence" value="ECO:0007669"/>
    <property type="project" value="UniProtKB-KW"/>
</dbReference>
<feature type="compositionally biased region" description="Polar residues" evidence="7">
    <location>
        <begin position="566"/>
        <end position="576"/>
    </location>
</feature>
<dbReference type="Gene3D" id="2.40.50.40">
    <property type="match status" value="1"/>
</dbReference>
<dbReference type="InterPro" id="IPR043502">
    <property type="entry name" value="DNA/RNA_pol_sf"/>
</dbReference>
<feature type="domain" description="Chromo" evidence="8">
    <location>
        <begin position="307"/>
        <end position="370"/>
    </location>
</feature>
<dbReference type="PANTHER" id="PTHR37984">
    <property type="entry name" value="PROTEIN CBG26694"/>
    <property type="match status" value="1"/>
</dbReference>
<dbReference type="InterPro" id="IPR023780">
    <property type="entry name" value="Chromo_domain"/>
</dbReference>
<accession>A0AAW2QT82</accession>
<dbReference type="PROSITE" id="PS50994">
    <property type="entry name" value="INTEGRASE"/>
    <property type="match status" value="1"/>
</dbReference>
<reference evidence="10" key="2">
    <citation type="journal article" date="2024" name="Plant">
        <title>Genomic evolution and insights into agronomic trait innovations of Sesamum species.</title>
        <authorList>
            <person name="Miao H."/>
            <person name="Wang L."/>
            <person name="Qu L."/>
            <person name="Liu H."/>
            <person name="Sun Y."/>
            <person name="Le M."/>
            <person name="Wang Q."/>
            <person name="Wei S."/>
            <person name="Zheng Y."/>
            <person name="Lin W."/>
            <person name="Duan Y."/>
            <person name="Cao H."/>
            <person name="Xiong S."/>
            <person name="Wang X."/>
            <person name="Wei L."/>
            <person name="Li C."/>
            <person name="Ma Q."/>
            <person name="Ju M."/>
            <person name="Zhao R."/>
            <person name="Li G."/>
            <person name="Mu C."/>
            <person name="Tian Q."/>
            <person name="Mei H."/>
            <person name="Zhang T."/>
            <person name="Gao T."/>
            <person name="Zhang H."/>
        </authorList>
    </citation>
    <scope>NUCLEOTIDE SEQUENCE</scope>
    <source>
        <strain evidence="10">G01</strain>
    </source>
</reference>
<dbReference type="InterPro" id="IPR016197">
    <property type="entry name" value="Chromo-like_dom_sf"/>
</dbReference>
<keyword evidence="4" id="KW-0255">Endonuclease</keyword>
<dbReference type="Gene3D" id="3.10.20.370">
    <property type="match status" value="1"/>
</dbReference>
<dbReference type="GO" id="GO:0015074">
    <property type="term" value="P:DNA integration"/>
    <property type="evidence" value="ECO:0007669"/>
    <property type="project" value="InterPro"/>
</dbReference>
<evidence type="ECO:0000259" key="9">
    <source>
        <dbReference type="PROSITE" id="PS50994"/>
    </source>
</evidence>
<dbReference type="AlphaFoldDB" id="A0AAW2QT82"/>
<dbReference type="SUPFAM" id="SSF54160">
    <property type="entry name" value="Chromo domain-like"/>
    <property type="match status" value="1"/>
</dbReference>
<sequence length="576" mass="63681">MPSSLRQLEESDGDRFCVPEMSKPFTVETDASDYALGGVLMQDGHPVAFESRKLKDVERRYSMHEKELLVVVHCLRLWRHYLLGSPFVVKTDNTTVSHFMTQPKLTNALSRRADLAILGLVAAFSSRAVATSVRDRAHELLSGDLAGQGLVHLIEQGKARQFWLEAGLLMLKPFVGDLGSIIVVVERLSKYATFIAAPKHVTAEGTAHLFFKHVVKYWGLPKDVVSDRNSRFTGIFWTELFKLLGSKLSMSSSYHPQSDSQTERFNSIWKNTFDTLCALKKYSADKEDDTHNQPSRPQLELTKTKEKLAEAILNHRVTSTAKCNHKEYLVKWKGCSSEENTWERVTNLKVFLPLVEAYHASQALRMSPSQLINEIHILNPCTIYFFPTTPCYNLLLLFLFLSARYASVGGYSVVLLSGKVVVYCGLLATRCPFLRIAEGPVRQWLRLVEEFVVGRGDCCSMSSHGALSVVSKTAGGRAIAIMVRLYLILSELVSGADVIATLSGSRGDDCMNGEEVLGLSLAAAHTLITMMSDNGKANERISAVRALTRTGLACGPEKKRTPAPASVTSTSDAVVA</sequence>
<keyword evidence="2" id="KW-0548">Nucleotidyltransferase</keyword>
<dbReference type="PROSITE" id="PS50013">
    <property type="entry name" value="CHROMO_2"/>
    <property type="match status" value="1"/>
</dbReference>
<evidence type="ECO:0000256" key="2">
    <source>
        <dbReference type="ARBA" id="ARBA00022695"/>
    </source>
</evidence>
<proteinExistence type="predicted"/>
<dbReference type="SUPFAM" id="SSF56672">
    <property type="entry name" value="DNA/RNA polymerases"/>
    <property type="match status" value="1"/>
</dbReference>
<dbReference type="Gene3D" id="3.30.420.10">
    <property type="entry name" value="Ribonuclease H-like superfamily/Ribonuclease H"/>
    <property type="match status" value="1"/>
</dbReference>
<evidence type="ECO:0000256" key="6">
    <source>
        <dbReference type="ARBA" id="ARBA00022918"/>
    </source>
</evidence>
<dbReference type="GO" id="GO:0004519">
    <property type="term" value="F:endonuclease activity"/>
    <property type="evidence" value="ECO:0007669"/>
    <property type="project" value="UniProtKB-KW"/>
</dbReference>
<dbReference type="FunFam" id="3.10.20.370:FF:000001">
    <property type="entry name" value="Retrovirus-related Pol polyprotein from transposon 17.6-like protein"/>
    <property type="match status" value="1"/>
</dbReference>
<gene>
    <name evidence="10" type="ORF">Sangu_0395500</name>
</gene>
<dbReference type="Pfam" id="PF00385">
    <property type="entry name" value="Chromo"/>
    <property type="match status" value="1"/>
</dbReference>
<evidence type="ECO:0000256" key="3">
    <source>
        <dbReference type="ARBA" id="ARBA00022722"/>
    </source>
</evidence>
<evidence type="ECO:0000256" key="1">
    <source>
        <dbReference type="ARBA" id="ARBA00022679"/>
    </source>
</evidence>
<keyword evidence="6" id="KW-0695">RNA-directed DNA polymerase</keyword>
<dbReference type="EMBL" id="JACGWK010000002">
    <property type="protein sequence ID" value="KAL0370774.1"/>
    <property type="molecule type" value="Genomic_DNA"/>
</dbReference>
<dbReference type="InterPro" id="IPR036397">
    <property type="entry name" value="RNaseH_sf"/>
</dbReference>
<evidence type="ECO:0000256" key="5">
    <source>
        <dbReference type="ARBA" id="ARBA00022801"/>
    </source>
</evidence>
<dbReference type="PANTHER" id="PTHR37984:SF5">
    <property type="entry name" value="PROTEIN NYNRIN-LIKE"/>
    <property type="match status" value="1"/>
</dbReference>
<dbReference type="Pfam" id="PF17917">
    <property type="entry name" value="RT_RNaseH"/>
    <property type="match status" value="1"/>
</dbReference>